<proteinExistence type="inferred from homology"/>
<dbReference type="InterPro" id="IPR050416">
    <property type="entry name" value="FAD-linked_Oxidoreductase"/>
</dbReference>
<dbReference type="Pfam" id="PF08031">
    <property type="entry name" value="BBE"/>
    <property type="match status" value="1"/>
</dbReference>
<accession>A0A9P4QT75</accession>
<evidence type="ECO:0000313" key="7">
    <source>
        <dbReference type="Proteomes" id="UP000799444"/>
    </source>
</evidence>
<reference evidence="6" key="1">
    <citation type="journal article" date="2020" name="Stud. Mycol.">
        <title>101 Dothideomycetes genomes: a test case for predicting lifestyles and emergence of pathogens.</title>
        <authorList>
            <person name="Haridas S."/>
            <person name="Albert R."/>
            <person name="Binder M."/>
            <person name="Bloem J."/>
            <person name="Labutti K."/>
            <person name="Salamov A."/>
            <person name="Andreopoulos B."/>
            <person name="Baker S."/>
            <person name="Barry K."/>
            <person name="Bills G."/>
            <person name="Bluhm B."/>
            <person name="Cannon C."/>
            <person name="Castanera R."/>
            <person name="Culley D."/>
            <person name="Daum C."/>
            <person name="Ezra D."/>
            <person name="Gonzalez J."/>
            <person name="Henrissat B."/>
            <person name="Kuo A."/>
            <person name="Liang C."/>
            <person name="Lipzen A."/>
            <person name="Lutzoni F."/>
            <person name="Magnuson J."/>
            <person name="Mondo S."/>
            <person name="Nolan M."/>
            <person name="Ohm R."/>
            <person name="Pangilinan J."/>
            <person name="Park H.-J."/>
            <person name="Ramirez L."/>
            <person name="Alfaro M."/>
            <person name="Sun H."/>
            <person name="Tritt A."/>
            <person name="Yoshinaga Y."/>
            <person name="Zwiers L.-H."/>
            <person name="Turgeon B."/>
            <person name="Goodwin S."/>
            <person name="Spatafora J."/>
            <person name="Crous P."/>
            <person name="Grigoriev I."/>
        </authorList>
    </citation>
    <scope>NUCLEOTIDE SEQUENCE</scope>
    <source>
        <strain evidence="6">CBS 125425</strain>
    </source>
</reference>
<dbReference type="InterPro" id="IPR012951">
    <property type="entry name" value="BBE"/>
</dbReference>
<evidence type="ECO:0000256" key="3">
    <source>
        <dbReference type="ARBA" id="ARBA00022827"/>
    </source>
</evidence>
<dbReference type="InterPro" id="IPR016169">
    <property type="entry name" value="FAD-bd_PCMH_sub2"/>
</dbReference>
<evidence type="ECO:0000313" key="6">
    <source>
        <dbReference type="EMBL" id="KAF2730928.1"/>
    </source>
</evidence>
<name>A0A9P4QT75_9PLEO</name>
<dbReference type="GO" id="GO:0071949">
    <property type="term" value="F:FAD binding"/>
    <property type="evidence" value="ECO:0007669"/>
    <property type="project" value="InterPro"/>
</dbReference>
<protein>
    <submittedName>
        <fullName evidence="6">Oxidoreductase</fullName>
    </submittedName>
</protein>
<dbReference type="Pfam" id="PF01565">
    <property type="entry name" value="FAD_binding_4"/>
    <property type="match status" value="1"/>
</dbReference>
<feature type="domain" description="FAD-binding PCMH-type" evidence="5">
    <location>
        <begin position="44"/>
        <end position="224"/>
    </location>
</feature>
<dbReference type="AlphaFoldDB" id="A0A9P4QT75"/>
<evidence type="ECO:0000256" key="1">
    <source>
        <dbReference type="ARBA" id="ARBA00005466"/>
    </source>
</evidence>
<comment type="similarity">
    <text evidence="1">Belongs to the oxygen-dependent FAD-linked oxidoreductase family.</text>
</comment>
<dbReference type="PANTHER" id="PTHR42973:SF22">
    <property type="entry name" value="FAD-BINDING PCMH-TYPE DOMAIN-CONTAINING PROTEIN-RELATED"/>
    <property type="match status" value="1"/>
</dbReference>
<dbReference type="InterPro" id="IPR016166">
    <property type="entry name" value="FAD-bd_PCMH"/>
</dbReference>
<sequence>MVAIEGVERFCCLALSISLPGQVWFPGNETYVTSLASYFSAQQSSIQPQCIVSPKTAEDISLIMHTISSRISSNNTCPSDCKFAIRSGGHASLIGASNIPDGLTIDLRALNSIQISQDQSLVTVGAGAVWDDVYSRLHHVNRSVAGPRSAGIGVGGVAIGGGISFFGPRYGWTSDAVTDFEVALYNGSIVNANSDTNSDLLWALRGGSNNFGIVTHVTMQAFEQRDLWGGYIFHESSTADAQIAAFFYFNNATTYDEFASLISTFSYSAAGGFNIVNSLEYTKAVSNPPIFRKFMDIPYFGSTLRITNMTDLLSETAKLQPNGLREASATLTIEPTVEALKATVDAWNNSVSFVQDVPGIVWSLSLDPLPPAMYARHAKTNALGLTGRNAKALVIMMISATWSSSDDDGVVESSIKALVKKVTEATRRLGALDRYQYINYAAQWQGSINSYGRNNVNKLRKIRSKYDPAAVFTDWVPGGFKIPESE</sequence>
<dbReference type="OrthoDB" id="2151789at2759"/>
<evidence type="ECO:0000256" key="2">
    <source>
        <dbReference type="ARBA" id="ARBA00022630"/>
    </source>
</evidence>
<keyword evidence="7" id="KW-1185">Reference proteome</keyword>
<evidence type="ECO:0000256" key="4">
    <source>
        <dbReference type="ARBA" id="ARBA00023002"/>
    </source>
</evidence>
<dbReference type="Gene3D" id="3.30.465.10">
    <property type="match status" value="1"/>
</dbReference>
<comment type="caution">
    <text evidence="6">The sequence shown here is derived from an EMBL/GenBank/DDBJ whole genome shotgun (WGS) entry which is preliminary data.</text>
</comment>
<dbReference type="SUPFAM" id="SSF56176">
    <property type="entry name" value="FAD-binding/transporter-associated domain-like"/>
    <property type="match status" value="1"/>
</dbReference>
<dbReference type="PROSITE" id="PS51387">
    <property type="entry name" value="FAD_PCMH"/>
    <property type="match status" value="1"/>
</dbReference>
<dbReference type="GO" id="GO:0016491">
    <property type="term" value="F:oxidoreductase activity"/>
    <property type="evidence" value="ECO:0007669"/>
    <property type="project" value="UniProtKB-KW"/>
</dbReference>
<dbReference type="Proteomes" id="UP000799444">
    <property type="component" value="Unassembled WGS sequence"/>
</dbReference>
<keyword evidence="3" id="KW-0274">FAD</keyword>
<keyword evidence="4" id="KW-0560">Oxidoreductase</keyword>
<keyword evidence="2" id="KW-0285">Flavoprotein</keyword>
<organism evidence="6 7">
    <name type="scientific">Polyplosphaeria fusca</name>
    <dbReference type="NCBI Taxonomy" id="682080"/>
    <lineage>
        <taxon>Eukaryota</taxon>
        <taxon>Fungi</taxon>
        <taxon>Dikarya</taxon>
        <taxon>Ascomycota</taxon>
        <taxon>Pezizomycotina</taxon>
        <taxon>Dothideomycetes</taxon>
        <taxon>Pleosporomycetidae</taxon>
        <taxon>Pleosporales</taxon>
        <taxon>Tetraplosphaeriaceae</taxon>
        <taxon>Polyplosphaeria</taxon>
    </lineage>
</organism>
<dbReference type="EMBL" id="ML996206">
    <property type="protein sequence ID" value="KAF2730928.1"/>
    <property type="molecule type" value="Genomic_DNA"/>
</dbReference>
<dbReference type="InterPro" id="IPR036318">
    <property type="entry name" value="FAD-bd_PCMH-like_sf"/>
</dbReference>
<gene>
    <name evidence="6" type="ORF">EJ04DRAFT_584798</name>
</gene>
<evidence type="ECO:0000259" key="5">
    <source>
        <dbReference type="PROSITE" id="PS51387"/>
    </source>
</evidence>
<dbReference type="InterPro" id="IPR006094">
    <property type="entry name" value="Oxid_FAD_bind_N"/>
</dbReference>
<dbReference type="PANTHER" id="PTHR42973">
    <property type="entry name" value="BINDING OXIDOREDUCTASE, PUTATIVE (AFU_ORTHOLOGUE AFUA_1G17690)-RELATED"/>
    <property type="match status" value="1"/>
</dbReference>